<dbReference type="InterPro" id="IPR027417">
    <property type="entry name" value="P-loop_NTPase"/>
</dbReference>
<proteinExistence type="predicted"/>
<feature type="non-terminal residue" evidence="4">
    <location>
        <position position="1"/>
    </location>
</feature>
<keyword evidence="2" id="KW-1278">Translocase</keyword>
<sequence length="147" mass="16544">RQSKSERIQFWMLQTDTWHLADRIYTSLSGGERQRVQLARVLLQISSATSPALLLLDEPTSAQDLGQQHRILQLLRQLCAEKNIIVVTILHDLNLASRYSDKICLLHQGKLFAAGPPADILTPSKVNDVWGYEPEKLTNMDGATILI</sequence>
<evidence type="ECO:0000256" key="1">
    <source>
        <dbReference type="ARBA" id="ARBA00022448"/>
    </source>
</evidence>
<evidence type="ECO:0000313" key="4">
    <source>
        <dbReference type="EMBL" id="KKL94397.1"/>
    </source>
</evidence>
<comment type="caution">
    <text evidence="4">The sequence shown here is derived from an EMBL/GenBank/DDBJ whole genome shotgun (WGS) entry which is preliminary data.</text>
</comment>
<feature type="domain" description="ABC transporter" evidence="3">
    <location>
        <begin position="4"/>
        <end position="61"/>
    </location>
</feature>
<dbReference type="PANTHER" id="PTHR42794:SF1">
    <property type="entry name" value="HEMIN IMPORT ATP-BINDING PROTEIN HMUV"/>
    <property type="match status" value="1"/>
</dbReference>
<evidence type="ECO:0000259" key="3">
    <source>
        <dbReference type="Pfam" id="PF00005"/>
    </source>
</evidence>
<dbReference type="Pfam" id="PF00005">
    <property type="entry name" value="ABC_tran"/>
    <property type="match status" value="1"/>
</dbReference>
<organism evidence="4">
    <name type="scientific">marine sediment metagenome</name>
    <dbReference type="NCBI Taxonomy" id="412755"/>
    <lineage>
        <taxon>unclassified sequences</taxon>
        <taxon>metagenomes</taxon>
        <taxon>ecological metagenomes</taxon>
    </lineage>
</organism>
<accession>A0A0F9J5C4</accession>
<name>A0A0F9J5C4_9ZZZZ</name>
<dbReference type="AlphaFoldDB" id="A0A0F9J5C4"/>
<dbReference type="InterPro" id="IPR003439">
    <property type="entry name" value="ABC_transporter-like_ATP-bd"/>
</dbReference>
<gene>
    <name evidence="4" type="ORF">LCGC14_1865060</name>
</gene>
<protein>
    <recommendedName>
        <fullName evidence="3">ABC transporter domain-containing protein</fullName>
    </recommendedName>
</protein>
<dbReference type="GO" id="GO:0016887">
    <property type="term" value="F:ATP hydrolysis activity"/>
    <property type="evidence" value="ECO:0007669"/>
    <property type="project" value="InterPro"/>
</dbReference>
<keyword evidence="1" id="KW-0813">Transport</keyword>
<reference evidence="4" key="1">
    <citation type="journal article" date="2015" name="Nature">
        <title>Complex archaea that bridge the gap between prokaryotes and eukaryotes.</title>
        <authorList>
            <person name="Spang A."/>
            <person name="Saw J.H."/>
            <person name="Jorgensen S.L."/>
            <person name="Zaremba-Niedzwiedzka K."/>
            <person name="Martijn J."/>
            <person name="Lind A.E."/>
            <person name="van Eijk R."/>
            <person name="Schleper C."/>
            <person name="Guy L."/>
            <person name="Ettema T.J."/>
        </authorList>
    </citation>
    <scope>NUCLEOTIDE SEQUENCE</scope>
</reference>
<dbReference type="PANTHER" id="PTHR42794">
    <property type="entry name" value="HEMIN IMPORT ATP-BINDING PROTEIN HMUV"/>
    <property type="match status" value="1"/>
</dbReference>
<dbReference type="GO" id="GO:0005524">
    <property type="term" value="F:ATP binding"/>
    <property type="evidence" value="ECO:0007669"/>
    <property type="project" value="InterPro"/>
</dbReference>
<dbReference type="SUPFAM" id="SSF52540">
    <property type="entry name" value="P-loop containing nucleoside triphosphate hydrolases"/>
    <property type="match status" value="1"/>
</dbReference>
<dbReference type="Gene3D" id="3.40.50.300">
    <property type="entry name" value="P-loop containing nucleotide triphosphate hydrolases"/>
    <property type="match status" value="1"/>
</dbReference>
<evidence type="ECO:0000256" key="2">
    <source>
        <dbReference type="ARBA" id="ARBA00022967"/>
    </source>
</evidence>
<dbReference type="EMBL" id="LAZR01018935">
    <property type="protein sequence ID" value="KKL94397.1"/>
    <property type="molecule type" value="Genomic_DNA"/>
</dbReference>